<dbReference type="InterPro" id="IPR008719">
    <property type="entry name" value="N2O_reductase_NosL"/>
</dbReference>
<comment type="caution">
    <text evidence="2">The sequence shown here is derived from an EMBL/GenBank/DDBJ whole genome shotgun (WGS) entry which is preliminary data.</text>
</comment>
<dbReference type="Gene3D" id="3.30.70.2050">
    <property type="match status" value="1"/>
</dbReference>
<feature type="chain" id="PRO_5016844572" evidence="1">
    <location>
        <begin position="25"/>
        <end position="219"/>
    </location>
</feature>
<accession>A0A370DD63</accession>
<dbReference type="Pfam" id="PF05573">
    <property type="entry name" value="NosL"/>
    <property type="match status" value="1"/>
</dbReference>
<evidence type="ECO:0000313" key="2">
    <source>
        <dbReference type="EMBL" id="RDH82237.1"/>
    </source>
</evidence>
<evidence type="ECO:0000313" key="3">
    <source>
        <dbReference type="Proteomes" id="UP000254771"/>
    </source>
</evidence>
<organism evidence="2 3">
    <name type="scientific">endosymbiont of Escarpia spicata</name>
    <dbReference type="NCBI Taxonomy" id="2200908"/>
    <lineage>
        <taxon>Bacteria</taxon>
        <taxon>Pseudomonadati</taxon>
        <taxon>Pseudomonadota</taxon>
        <taxon>Gammaproteobacteria</taxon>
        <taxon>sulfur-oxidizing symbionts</taxon>
    </lineage>
</organism>
<dbReference type="PANTHER" id="PTHR41247:SF1">
    <property type="entry name" value="HTH-TYPE TRANSCRIPTIONAL REPRESSOR YCNK"/>
    <property type="match status" value="1"/>
</dbReference>
<feature type="signal peptide" evidence="1">
    <location>
        <begin position="1"/>
        <end position="24"/>
    </location>
</feature>
<dbReference type="PANTHER" id="PTHR41247">
    <property type="entry name" value="HTH-TYPE TRANSCRIPTIONAL REPRESSOR YCNK"/>
    <property type="match status" value="1"/>
</dbReference>
<dbReference type="AlphaFoldDB" id="A0A370DD63"/>
<proteinExistence type="predicted"/>
<sequence>MDRRDMMKMLAAVGLGGLAVSATAGQGIGVMVPGKGWVKATGEKCFGDGTPLQFIPKTAPDDNPLENELQKYPKCPYCGMDRTKFHHSRHLVQYDDGLVDGTCSIHCLAISLSLNIDRGPKAIYGADLGSDAKIKPLVEVDKASYLIGAKLKGVMTKKSKKAFASVDAAKAAQKKHGGELGTFDDALRESYLSMATDTVMVRMRRAERRKHMMKMKQKG</sequence>
<dbReference type="Proteomes" id="UP000254771">
    <property type="component" value="Unassembled WGS sequence"/>
</dbReference>
<dbReference type="EMBL" id="QFXE01000021">
    <property type="protein sequence ID" value="RDH82237.1"/>
    <property type="molecule type" value="Genomic_DNA"/>
</dbReference>
<protein>
    <submittedName>
        <fullName evidence="2">Twin-arginine translocation pathway signal protein</fullName>
    </submittedName>
</protein>
<dbReference type="SUPFAM" id="SSF160387">
    <property type="entry name" value="NosL/MerB-like"/>
    <property type="match status" value="1"/>
</dbReference>
<name>A0A370DD63_9GAMM</name>
<reference evidence="2 3" key="1">
    <citation type="journal article" date="2018" name="ISME J.">
        <title>Endosymbiont genomes yield clues of tubeworm success.</title>
        <authorList>
            <person name="Li Y."/>
            <person name="Liles M.R."/>
            <person name="Halanych K.M."/>
        </authorList>
    </citation>
    <scope>NUCLEOTIDE SEQUENCE [LARGE SCALE GENOMIC DNA]</scope>
    <source>
        <strain evidence="2">A1462</strain>
    </source>
</reference>
<keyword evidence="3" id="KW-1185">Reference proteome</keyword>
<evidence type="ECO:0000256" key="1">
    <source>
        <dbReference type="SAM" id="SignalP"/>
    </source>
</evidence>
<keyword evidence="1" id="KW-0732">Signal</keyword>
<gene>
    <name evidence="2" type="ORF">DIZ78_16025</name>
</gene>